<dbReference type="AlphaFoldDB" id="A0A4D9EAN6"/>
<keyword evidence="2" id="KW-1185">Reference proteome</keyword>
<evidence type="ECO:0000313" key="2">
    <source>
        <dbReference type="Proteomes" id="UP000297703"/>
    </source>
</evidence>
<accession>A0A4D9EAN6</accession>
<organism evidence="1 2">
    <name type="scientific">Platysternon megacephalum</name>
    <name type="common">big-headed turtle</name>
    <dbReference type="NCBI Taxonomy" id="55544"/>
    <lineage>
        <taxon>Eukaryota</taxon>
        <taxon>Metazoa</taxon>
        <taxon>Chordata</taxon>
        <taxon>Craniata</taxon>
        <taxon>Vertebrata</taxon>
        <taxon>Euteleostomi</taxon>
        <taxon>Archelosauria</taxon>
        <taxon>Testudinata</taxon>
        <taxon>Testudines</taxon>
        <taxon>Cryptodira</taxon>
        <taxon>Durocryptodira</taxon>
        <taxon>Testudinoidea</taxon>
        <taxon>Platysternidae</taxon>
        <taxon>Platysternon</taxon>
    </lineage>
</organism>
<gene>
    <name evidence="1" type="ORF">DR999_PMT09875</name>
</gene>
<reference evidence="1 2" key="2">
    <citation type="submission" date="2019-04" db="EMBL/GenBank/DDBJ databases">
        <title>The genome sequence of big-headed turtle.</title>
        <authorList>
            <person name="Gong S."/>
        </authorList>
    </citation>
    <scope>NUCLEOTIDE SEQUENCE [LARGE SCALE GENOMIC DNA]</scope>
    <source>
        <strain evidence="1">DO16091913</strain>
        <tissue evidence="1">Muscle</tissue>
    </source>
</reference>
<dbReference type="EMBL" id="QXTE01000087">
    <property type="protein sequence ID" value="TFK07197.1"/>
    <property type="molecule type" value="Genomic_DNA"/>
</dbReference>
<evidence type="ECO:0000313" key="1">
    <source>
        <dbReference type="EMBL" id="TFK07197.1"/>
    </source>
</evidence>
<proteinExistence type="predicted"/>
<sequence length="103" mass="11563">MTGLAVSCLNKQPAVPRGLYIVVVVTLDVSQELLFVKCNGPERQRRTLKHAPVTPPVILQKDQLIRAIGKRRTSFLTIREIFAIGKGGKEQLILKELDFILKQ</sequence>
<name>A0A4D9EAN6_9SAUR</name>
<comment type="caution">
    <text evidence="1">The sequence shown here is derived from an EMBL/GenBank/DDBJ whole genome shotgun (WGS) entry which is preliminary data.</text>
</comment>
<reference evidence="1 2" key="1">
    <citation type="submission" date="2019-04" db="EMBL/GenBank/DDBJ databases">
        <title>Draft genome of the big-headed turtle Platysternon megacephalum.</title>
        <authorList>
            <person name="Gong S."/>
        </authorList>
    </citation>
    <scope>NUCLEOTIDE SEQUENCE [LARGE SCALE GENOMIC DNA]</scope>
    <source>
        <strain evidence="1">DO16091913</strain>
        <tissue evidence="1">Muscle</tissue>
    </source>
</reference>
<protein>
    <submittedName>
        <fullName evidence="1">Midnolin</fullName>
    </submittedName>
</protein>
<dbReference type="Proteomes" id="UP000297703">
    <property type="component" value="Unassembled WGS sequence"/>
</dbReference>